<comment type="caution">
    <text evidence="2">The sequence shown here is derived from an EMBL/GenBank/DDBJ whole genome shotgun (WGS) entry which is preliminary data.</text>
</comment>
<protein>
    <submittedName>
        <fullName evidence="2">Uncharacterized protein</fullName>
    </submittedName>
</protein>
<evidence type="ECO:0000256" key="1">
    <source>
        <dbReference type="SAM" id="Phobius"/>
    </source>
</evidence>
<sequence>MLTAIVVSLHRGWVMTELWLLALPVLGVGWLTVIALFAIALARARKPAQRWPLVSTAAMAVVGIGAPALFVACPEVGAWTRFWLERPAFSAVAALDIPDDEDYYGSPLPRHLCFVSANCKVVTINTVGGPPARFVPDYLGIPDGAVGYAHFTEAPGHEPYDGFGDPICPTMELGGGWWWLGGCR</sequence>
<dbReference type="AlphaFoldDB" id="A0A2N3WXU3"/>
<keyword evidence="1" id="KW-0812">Transmembrane</keyword>
<gene>
    <name evidence="2" type="ORF">ATK86_0702</name>
</gene>
<evidence type="ECO:0000313" key="3">
    <source>
        <dbReference type="Proteomes" id="UP000233766"/>
    </source>
</evidence>
<evidence type="ECO:0000313" key="2">
    <source>
        <dbReference type="EMBL" id="PKV98680.1"/>
    </source>
</evidence>
<reference evidence="2 3" key="1">
    <citation type="submission" date="2017-12" db="EMBL/GenBank/DDBJ databases">
        <title>Sequencing the genomes of 1000 Actinobacteria strains.</title>
        <authorList>
            <person name="Klenk H.-P."/>
        </authorList>
    </citation>
    <scope>NUCLEOTIDE SEQUENCE [LARGE SCALE GENOMIC DNA]</scope>
    <source>
        <strain evidence="2 3">DSM 44489</strain>
    </source>
</reference>
<keyword evidence="1" id="KW-0472">Membrane</keyword>
<accession>A0A2N3WXU3</accession>
<feature type="transmembrane region" description="Helical" evidence="1">
    <location>
        <begin position="53"/>
        <end position="72"/>
    </location>
</feature>
<keyword evidence="1" id="KW-1133">Transmembrane helix</keyword>
<dbReference type="EMBL" id="PJMW01000001">
    <property type="protein sequence ID" value="PKV98680.1"/>
    <property type="molecule type" value="Genomic_DNA"/>
</dbReference>
<organism evidence="2 3">
    <name type="scientific">Nocardia fluminea</name>
    <dbReference type="NCBI Taxonomy" id="134984"/>
    <lineage>
        <taxon>Bacteria</taxon>
        <taxon>Bacillati</taxon>
        <taxon>Actinomycetota</taxon>
        <taxon>Actinomycetes</taxon>
        <taxon>Mycobacteriales</taxon>
        <taxon>Nocardiaceae</taxon>
        <taxon>Nocardia</taxon>
    </lineage>
</organism>
<name>A0A2N3WXU3_9NOCA</name>
<keyword evidence="3" id="KW-1185">Reference proteome</keyword>
<feature type="transmembrane region" description="Helical" evidence="1">
    <location>
        <begin position="18"/>
        <end position="41"/>
    </location>
</feature>
<dbReference type="Proteomes" id="UP000233766">
    <property type="component" value="Unassembled WGS sequence"/>
</dbReference>
<proteinExistence type="predicted"/>